<dbReference type="InterPro" id="IPR027417">
    <property type="entry name" value="P-loop_NTPase"/>
</dbReference>
<evidence type="ECO:0000313" key="2">
    <source>
        <dbReference type="EMBL" id="KAK6358785.1"/>
    </source>
</evidence>
<gene>
    <name evidence="2" type="ORF">TWF730_008104</name>
</gene>
<dbReference type="Pfam" id="PF12770">
    <property type="entry name" value="CHAT"/>
    <property type="match status" value="1"/>
</dbReference>
<dbReference type="InterPro" id="IPR024983">
    <property type="entry name" value="CHAT_dom"/>
</dbReference>
<keyword evidence="3" id="KW-1185">Reference proteome</keyword>
<name>A0AAV9V9U0_9PEZI</name>
<dbReference type="EMBL" id="JAVHNS010000004">
    <property type="protein sequence ID" value="KAK6358785.1"/>
    <property type="molecule type" value="Genomic_DNA"/>
</dbReference>
<evidence type="ECO:0000313" key="3">
    <source>
        <dbReference type="Proteomes" id="UP001373714"/>
    </source>
</evidence>
<proteinExistence type="predicted"/>
<dbReference type="AlphaFoldDB" id="A0AAV9V9U0"/>
<dbReference type="Proteomes" id="UP001373714">
    <property type="component" value="Unassembled WGS sequence"/>
</dbReference>
<reference evidence="2 3" key="1">
    <citation type="submission" date="2019-10" db="EMBL/GenBank/DDBJ databases">
        <authorList>
            <person name="Palmer J.M."/>
        </authorList>
    </citation>
    <scope>NUCLEOTIDE SEQUENCE [LARGE SCALE GENOMIC DNA]</scope>
    <source>
        <strain evidence="2 3">TWF730</strain>
    </source>
</reference>
<comment type="caution">
    <text evidence="2">The sequence shown here is derived from an EMBL/GenBank/DDBJ whole genome shotgun (WGS) entry which is preliminary data.</text>
</comment>
<dbReference type="SUPFAM" id="SSF52540">
    <property type="entry name" value="P-loop containing nucleoside triphosphate hydrolases"/>
    <property type="match status" value="1"/>
</dbReference>
<feature type="domain" description="CHAT" evidence="1">
    <location>
        <begin position="208"/>
        <end position="350"/>
    </location>
</feature>
<evidence type="ECO:0000259" key="1">
    <source>
        <dbReference type="Pfam" id="PF12770"/>
    </source>
</evidence>
<organism evidence="2 3">
    <name type="scientific">Orbilia blumenaviensis</name>
    <dbReference type="NCBI Taxonomy" id="1796055"/>
    <lineage>
        <taxon>Eukaryota</taxon>
        <taxon>Fungi</taxon>
        <taxon>Dikarya</taxon>
        <taxon>Ascomycota</taxon>
        <taxon>Pezizomycotina</taxon>
        <taxon>Orbiliomycetes</taxon>
        <taxon>Orbiliales</taxon>
        <taxon>Orbiliaceae</taxon>
        <taxon>Orbilia</taxon>
    </lineage>
</organism>
<dbReference type="Gene3D" id="3.40.50.300">
    <property type="entry name" value="P-loop containing nucleotide triphosphate hydrolases"/>
    <property type="match status" value="1"/>
</dbReference>
<accession>A0AAV9V9U0</accession>
<protein>
    <recommendedName>
        <fullName evidence="1">CHAT domain-containing protein</fullName>
    </recommendedName>
</protein>
<sequence length="1265" mass="144001">MASIQILLRPISETNSHVDIEISDTNCNGKFINILPYTVRITKPEPIAGFEDLLVRHVEDYALKEPFEAKLAEKLEKAIVDYGRDLYDQLRLGELMGELDKNTVAGVELCVLEAPGSVISGIHWELLELFPIAEMHQGIDIRVSRVTTVTEDCGSEWLSEALETLNILVVVARPYGKTDIPYRNVLLPLTNISNGLSNNALCIDIVRLGTWEAVQKALSVKPAGYYHIVHFDVHGDVEERRAFLSFEPSSFTDTEIEAEDVAKTLSEHGVKAVILNACRSAQKPSLAGSSIAMALLQHGLNFVIGMPYKIHQDGAKYFLQGLYTALLVDKVAISEAVALGREEMQSQPARGGRFGIKVDVQDWHNPVLYLRAPAVGRFRASSQFQKVENAPQNDNWCDGFYGRDYDISCIEKALCSGTVARIQGFRGTGKSTLIKHLQEWWIRSNFAKAIFLVDFSETDGFTTESPKISPGEVFAAIDEIIMQRQRNRIEEQKVYKVGPRPRNGPRRNSIAAESAVSQKACTSRLKTAFLKERYIILFNAFDNISSVPFTGDFNFYPWAEEMQNWLKNLDWMKWKSKILFSSTLDEKWLNRIPVIRSTSRGEKLQHVPAEIIHIEGLNPGAATQFAEQIIDLTSYLEDPVSRLYLERIMQYYQYQPLALKIVLPHLKACGLTPKQYFEDTLCSQIQPPLEDTGEQKRLLMDIMLASMSASGAIPVPIIAGTTDYCPQPYLMDLLKGDGPFEAVEDPQRAFDDEIETYQDFGVVRYVEPTSNVSNGSDAGYLIVHPLFTAYTRGIVSQMRAQGRLEPVDLEFAYLVYYLAQRCEDWEAIDSDFHTLAFEIENNWFNILAALRYCVIRPYNWDSNSERLFDFLMNRTVIYAVDYKQDSWDILAEIASKGIARIMNEFSTCGSITEPWWKDIYISDDDETDPDDEDEIHKVFPVWLLERVIKLYGFLQFYCYRKFDPEGWYYNAAIIGLLDQKQSQGYIHGEGEIFLEQQALISAAEIAQQSSTHYCEGLAYLAKVDLENVTGPMKEHLEIRERDITAELMGYVMDVESYKGDMDEYSPDAKPSIGPFGEERIQSRPMRALKTRQQYAKALRTGDGEDIKAAKDALYRELDLLKDPSDPYSIVLHRYMCDLFKAEEDWNGAVKQLRIILDFIDLNPGAFQCIVNENGRNSYLMDLHQEMAECYEKLGDQEKASVHLQIYNDILEEREKEWSPEDAEQEAAMNLLEAMKIAFQQADDGSGPAPQDWMRQIFERVPMEKD</sequence>